<dbReference type="EMBL" id="QORE01000069">
    <property type="protein sequence ID" value="RCI76149.1"/>
    <property type="molecule type" value="Genomic_DNA"/>
</dbReference>
<evidence type="ECO:0000313" key="1">
    <source>
        <dbReference type="EMBL" id="RCI76149.1"/>
    </source>
</evidence>
<organism evidence="1 2">
    <name type="scientific">Pseudomonas aeruginosa</name>
    <dbReference type="NCBI Taxonomy" id="287"/>
    <lineage>
        <taxon>Bacteria</taxon>
        <taxon>Pseudomonadati</taxon>
        <taxon>Pseudomonadota</taxon>
        <taxon>Gammaproteobacteria</taxon>
        <taxon>Pseudomonadales</taxon>
        <taxon>Pseudomonadaceae</taxon>
        <taxon>Pseudomonas</taxon>
    </lineage>
</organism>
<accession>A0A367MFH5</accession>
<protein>
    <submittedName>
        <fullName evidence="1">Uncharacterized protein</fullName>
    </submittedName>
</protein>
<sequence>MSLSQINLPASQIADGVARKIGAAAHGIAITVQSKAGDKFFVIWKATSAGVNSHELNCGCCDAARLEAHARGFIQNMTA</sequence>
<name>A0A367MFH5_PSEAI</name>
<proteinExistence type="predicted"/>
<gene>
    <name evidence="1" type="ORF">DT376_03935</name>
</gene>
<dbReference type="Proteomes" id="UP000253594">
    <property type="component" value="Unassembled WGS sequence"/>
</dbReference>
<reference evidence="1 2" key="1">
    <citation type="submission" date="2018-07" db="EMBL/GenBank/DDBJ databases">
        <title>Mechanisms of high-level aminoglycoside resistance among Gram-negative pathogens in Brazil.</title>
        <authorList>
            <person name="Ballaben A.S."/>
            <person name="Darini A.L.C."/>
            <person name="Doi Y."/>
        </authorList>
    </citation>
    <scope>NUCLEOTIDE SEQUENCE [LARGE SCALE GENOMIC DNA]</scope>
    <source>
        <strain evidence="1 2">B2-305</strain>
    </source>
</reference>
<dbReference type="AlphaFoldDB" id="A0A367MFH5"/>
<dbReference type="RefSeq" id="WP_049875203.1">
    <property type="nucleotide sequence ID" value="NZ_BSAZ01000023.1"/>
</dbReference>
<evidence type="ECO:0000313" key="2">
    <source>
        <dbReference type="Proteomes" id="UP000253594"/>
    </source>
</evidence>
<comment type="caution">
    <text evidence="1">The sequence shown here is derived from an EMBL/GenBank/DDBJ whole genome shotgun (WGS) entry which is preliminary data.</text>
</comment>